<organism evidence="1 2">
    <name type="scientific">Artomyces pyxidatus</name>
    <dbReference type="NCBI Taxonomy" id="48021"/>
    <lineage>
        <taxon>Eukaryota</taxon>
        <taxon>Fungi</taxon>
        <taxon>Dikarya</taxon>
        <taxon>Basidiomycota</taxon>
        <taxon>Agaricomycotina</taxon>
        <taxon>Agaricomycetes</taxon>
        <taxon>Russulales</taxon>
        <taxon>Auriscalpiaceae</taxon>
        <taxon>Artomyces</taxon>
    </lineage>
</organism>
<reference evidence="1" key="1">
    <citation type="submission" date="2021-03" db="EMBL/GenBank/DDBJ databases">
        <authorList>
            <consortium name="DOE Joint Genome Institute"/>
            <person name="Ahrendt S."/>
            <person name="Looney B.P."/>
            <person name="Miyauchi S."/>
            <person name="Morin E."/>
            <person name="Drula E."/>
            <person name="Courty P.E."/>
            <person name="Chicoki N."/>
            <person name="Fauchery L."/>
            <person name="Kohler A."/>
            <person name="Kuo A."/>
            <person name="Labutti K."/>
            <person name="Pangilinan J."/>
            <person name="Lipzen A."/>
            <person name="Riley R."/>
            <person name="Andreopoulos W."/>
            <person name="He G."/>
            <person name="Johnson J."/>
            <person name="Barry K.W."/>
            <person name="Grigoriev I.V."/>
            <person name="Nagy L."/>
            <person name="Hibbett D."/>
            <person name="Henrissat B."/>
            <person name="Matheny P.B."/>
            <person name="Labbe J."/>
            <person name="Martin F."/>
        </authorList>
    </citation>
    <scope>NUCLEOTIDE SEQUENCE</scope>
    <source>
        <strain evidence="1">HHB10654</strain>
    </source>
</reference>
<name>A0ACB8TCS2_9AGAM</name>
<reference evidence="1" key="2">
    <citation type="journal article" date="2022" name="New Phytol.">
        <title>Evolutionary transition to the ectomycorrhizal habit in the genomes of a hyperdiverse lineage of mushroom-forming fungi.</title>
        <authorList>
            <person name="Looney B."/>
            <person name="Miyauchi S."/>
            <person name="Morin E."/>
            <person name="Drula E."/>
            <person name="Courty P.E."/>
            <person name="Kohler A."/>
            <person name="Kuo A."/>
            <person name="LaButti K."/>
            <person name="Pangilinan J."/>
            <person name="Lipzen A."/>
            <person name="Riley R."/>
            <person name="Andreopoulos W."/>
            <person name="He G."/>
            <person name="Johnson J."/>
            <person name="Nolan M."/>
            <person name="Tritt A."/>
            <person name="Barry K.W."/>
            <person name="Grigoriev I.V."/>
            <person name="Nagy L.G."/>
            <person name="Hibbett D."/>
            <person name="Henrissat B."/>
            <person name="Matheny P.B."/>
            <person name="Labbe J."/>
            <person name="Martin F.M."/>
        </authorList>
    </citation>
    <scope>NUCLEOTIDE SEQUENCE</scope>
    <source>
        <strain evidence="1">HHB10654</strain>
    </source>
</reference>
<evidence type="ECO:0000313" key="1">
    <source>
        <dbReference type="EMBL" id="KAI0066056.1"/>
    </source>
</evidence>
<protein>
    <submittedName>
        <fullName evidence="1">GMC oxidoreductase</fullName>
    </submittedName>
</protein>
<comment type="caution">
    <text evidence="1">The sequence shown here is derived from an EMBL/GenBank/DDBJ whole genome shotgun (WGS) entry which is preliminary data.</text>
</comment>
<gene>
    <name evidence="1" type="ORF">BV25DRAFT_1912859</name>
</gene>
<dbReference type="Proteomes" id="UP000814140">
    <property type="component" value="Unassembled WGS sequence"/>
</dbReference>
<proteinExistence type="predicted"/>
<dbReference type="EMBL" id="MU277193">
    <property type="protein sequence ID" value="KAI0066056.1"/>
    <property type="molecule type" value="Genomic_DNA"/>
</dbReference>
<sequence>MGSSHSHYVSDPGEFATQATDRTDKGAQKKRKAYDYVIVGGGTAGCVLASRLSEDPSVTVLLIEAGTSHEKEIFTRIPLAFPRALRTHIDWAFESIPQIRASNRSLVIPRGKVLGGSSAINALIYQRCSPEDFEQWVNLGAAGWGYSDIQPYFKKAEQFIPNPRSPGVKADTYGADGPLKVGVAPEVSPIHQVLIEACEELGVEAVGDLNTDKGPLGASTFVSITDGKGTRNSLAVAYLPPSVLERPNLTVAINTTTEKILFEEVSGHEPRAIGVQVAKSADSPKFRVRADKEVLLCGGTIGTPHVLLLSGLGPKEELVKFDIPVIKDLPCVGKNYFDHIAAGPLAIRAKPGWTYDYLTAPVSGLLALGRWLFFGSGPMAALAAPGAAFVRTDDQRHVDLFSCWLGERVDIRDNTAGPKSPDLEILWFPLITGNMITPPPLGVHGITMGAMALKPESSGELTLKTASIYDKPLINPNVFESDNDWQVVARGVRFILRLARSETMQGILDPKPHSTDQSDIFWPGDAHPDLITDDEIRAYVRDHCLPIFHPTSSARISPTLETGVVDAQLKVHGVKSLRIVDASVFPTQVSGHPAAVVVAIAEKAADLIKADLSS</sequence>
<evidence type="ECO:0000313" key="2">
    <source>
        <dbReference type="Proteomes" id="UP000814140"/>
    </source>
</evidence>
<accession>A0ACB8TCS2</accession>
<keyword evidence="2" id="KW-1185">Reference proteome</keyword>